<evidence type="ECO:0000256" key="6">
    <source>
        <dbReference type="ARBA" id="ARBA00023136"/>
    </source>
</evidence>
<dbReference type="CDD" id="cd03246">
    <property type="entry name" value="ABCC_Protease_Secretion"/>
    <property type="match status" value="1"/>
</dbReference>
<evidence type="ECO:0000256" key="2">
    <source>
        <dbReference type="ARBA" id="ARBA00022692"/>
    </source>
</evidence>
<feature type="transmembrane region" description="Helical" evidence="8">
    <location>
        <begin position="252"/>
        <end position="269"/>
    </location>
</feature>
<feature type="compositionally biased region" description="Gly residues" evidence="7">
    <location>
        <begin position="604"/>
        <end position="625"/>
    </location>
</feature>
<evidence type="ECO:0000313" key="12">
    <source>
        <dbReference type="Proteomes" id="UP000655420"/>
    </source>
</evidence>
<keyword evidence="5 8" id="KW-1133">Transmembrane helix</keyword>
<name>A0A8J7SE04_9RHOB</name>
<proteinExistence type="predicted"/>
<feature type="region of interest" description="Disordered" evidence="7">
    <location>
        <begin position="658"/>
        <end position="743"/>
    </location>
</feature>
<dbReference type="InterPro" id="IPR010128">
    <property type="entry name" value="ATPase_T1SS_PrtD-like"/>
</dbReference>
<dbReference type="Pfam" id="PF00005">
    <property type="entry name" value="ABC_tran"/>
    <property type="match status" value="1"/>
</dbReference>
<dbReference type="PROSITE" id="PS00211">
    <property type="entry name" value="ABC_TRANSPORTER_1"/>
    <property type="match status" value="1"/>
</dbReference>
<dbReference type="InterPro" id="IPR003593">
    <property type="entry name" value="AAA+_ATPase"/>
</dbReference>
<dbReference type="GO" id="GO:0034040">
    <property type="term" value="F:ATPase-coupled lipid transmembrane transporter activity"/>
    <property type="evidence" value="ECO:0007669"/>
    <property type="project" value="TreeGrafter"/>
</dbReference>
<dbReference type="SUPFAM" id="SSF52540">
    <property type="entry name" value="P-loop containing nucleoside triphosphate hydrolases"/>
    <property type="match status" value="1"/>
</dbReference>
<dbReference type="SMART" id="SM00382">
    <property type="entry name" value="AAA"/>
    <property type="match status" value="1"/>
</dbReference>
<dbReference type="PROSITE" id="PS50929">
    <property type="entry name" value="ABC_TM1F"/>
    <property type="match status" value="1"/>
</dbReference>
<dbReference type="InterPro" id="IPR036640">
    <property type="entry name" value="ABC1_TM_sf"/>
</dbReference>
<feature type="compositionally biased region" description="Low complexity" evidence="7">
    <location>
        <begin position="593"/>
        <end position="603"/>
    </location>
</feature>
<evidence type="ECO:0000256" key="8">
    <source>
        <dbReference type="SAM" id="Phobius"/>
    </source>
</evidence>
<feature type="compositionally biased region" description="Low complexity" evidence="7">
    <location>
        <begin position="658"/>
        <end position="667"/>
    </location>
</feature>
<evidence type="ECO:0000256" key="5">
    <source>
        <dbReference type="ARBA" id="ARBA00022989"/>
    </source>
</evidence>
<evidence type="ECO:0000256" key="4">
    <source>
        <dbReference type="ARBA" id="ARBA00022840"/>
    </source>
</evidence>
<dbReference type="InterPro" id="IPR003439">
    <property type="entry name" value="ABC_transporter-like_ATP-bd"/>
</dbReference>
<feature type="compositionally biased region" description="Basic and acidic residues" evidence="7">
    <location>
        <begin position="669"/>
        <end position="727"/>
    </location>
</feature>
<dbReference type="InterPro" id="IPR039421">
    <property type="entry name" value="Type_1_exporter"/>
</dbReference>
<dbReference type="InterPro" id="IPR047957">
    <property type="entry name" value="ABC_AprD-like_6TM"/>
</dbReference>
<dbReference type="Proteomes" id="UP000655420">
    <property type="component" value="Unassembled WGS sequence"/>
</dbReference>
<dbReference type="AlphaFoldDB" id="A0A8J7SE04"/>
<keyword evidence="2 8" id="KW-0812">Transmembrane</keyword>
<dbReference type="GO" id="GO:0005886">
    <property type="term" value="C:plasma membrane"/>
    <property type="evidence" value="ECO:0007669"/>
    <property type="project" value="UniProtKB-SubCell"/>
</dbReference>
<dbReference type="PANTHER" id="PTHR24221">
    <property type="entry name" value="ATP-BINDING CASSETTE SUB-FAMILY B"/>
    <property type="match status" value="1"/>
</dbReference>
<dbReference type="GO" id="GO:0016887">
    <property type="term" value="F:ATP hydrolysis activity"/>
    <property type="evidence" value="ECO:0007669"/>
    <property type="project" value="InterPro"/>
</dbReference>
<dbReference type="GO" id="GO:0030253">
    <property type="term" value="P:protein secretion by the type I secretion system"/>
    <property type="evidence" value="ECO:0007669"/>
    <property type="project" value="InterPro"/>
</dbReference>
<dbReference type="Gene3D" id="1.20.1560.10">
    <property type="entry name" value="ABC transporter type 1, transmembrane domain"/>
    <property type="match status" value="1"/>
</dbReference>
<keyword evidence="3" id="KW-0547">Nucleotide-binding</keyword>
<dbReference type="InterPro" id="IPR027417">
    <property type="entry name" value="P-loop_NTPase"/>
</dbReference>
<feature type="transmembrane region" description="Helical" evidence="8">
    <location>
        <begin position="149"/>
        <end position="175"/>
    </location>
</feature>
<feature type="domain" description="ABC transporter" evidence="9">
    <location>
        <begin position="335"/>
        <end position="571"/>
    </location>
</feature>
<feature type="transmembrane region" description="Helical" evidence="8">
    <location>
        <begin position="62"/>
        <end position="82"/>
    </location>
</feature>
<feature type="domain" description="ABC transmembrane type-1" evidence="10">
    <location>
        <begin position="26"/>
        <end position="304"/>
    </location>
</feature>
<gene>
    <name evidence="11" type="ORF">H0I76_05820</name>
</gene>
<dbReference type="PROSITE" id="PS50893">
    <property type="entry name" value="ABC_TRANSPORTER_2"/>
    <property type="match status" value="1"/>
</dbReference>
<dbReference type="GO" id="GO:0030256">
    <property type="term" value="C:type I protein secretion system complex"/>
    <property type="evidence" value="ECO:0007669"/>
    <property type="project" value="InterPro"/>
</dbReference>
<dbReference type="GO" id="GO:0005524">
    <property type="term" value="F:ATP binding"/>
    <property type="evidence" value="ECO:0007669"/>
    <property type="project" value="UniProtKB-KW"/>
</dbReference>
<dbReference type="CDD" id="cd18586">
    <property type="entry name" value="ABC_6TM_PrtD_like"/>
    <property type="match status" value="1"/>
</dbReference>
<dbReference type="InterPro" id="IPR017871">
    <property type="entry name" value="ABC_transporter-like_CS"/>
</dbReference>
<dbReference type="Pfam" id="PF00664">
    <property type="entry name" value="ABC_membrane"/>
    <property type="match status" value="1"/>
</dbReference>
<feature type="transmembrane region" description="Helical" evidence="8">
    <location>
        <begin position="25"/>
        <end position="50"/>
    </location>
</feature>
<evidence type="ECO:0000259" key="9">
    <source>
        <dbReference type="PROSITE" id="PS50893"/>
    </source>
</evidence>
<keyword evidence="4" id="KW-0067">ATP-binding</keyword>
<dbReference type="PANTHER" id="PTHR24221:SF248">
    <property type="entry name" value="ABC TRANSPORTER TRANSMEMBRANE REGION"/>
    <property type="match status" value="1"/>
</dbReference>
<comment type="caution">
    <text evidence="11">The sequence shown here is derived from an EMBL/GenBank/DDBJ whole genome shotgun (WGS) entry which is preliminary data.</text>
</comment>
<organism evidence="11 12">
    <name type="scientific">Thermohalobaculum xanthum</name>
    <dbReference type="NCBI Taxonomy" id="2753746"/>
    <lineage>
        <taxon>Bacteria</taxon>
        <taxon>Pseudomonadati</taxon>
        <taxon>Pseudomonadota</taxon>
        <taxon>Alphaproteobacteria</taxon>
        <taxon>Rhodobacterales</taxon>
        <taxon>Paracoccaceae</taxon>
        <taxon>Thermohalobaculum</taxon>
    </lineage>
</organism>
<evidence type="ECO:0000313" key="11">
    <source>
        <dbReference type="EMBL" id="MBK0398697.1"/>
    </source>
</evidence>
<keyword evidence="12" id="KW-1185">Reference proteome</keyword>
<evidence type="ECO:0000256" key="7">
    <source>
        <dbReference type="SAM" id="MobiDB-lite"/>
    </source>
</evidence>
<dbReference type="Gene3D" id="3.40.50.300">
    <property type="entry name" value="P-loop containing nucleotide triphosphate hydrolases"/>
    <property type="match status" value="1"/>
</dbReference>
<dbReference type="GO" id="GO:0140359">
    <property type="term" value="F:ABC-type transporter activity"/>
    <property type="evidence" value="ECO:0007669"/>
    <property type="project" value="InterPro"/>
</dbReference>
<reference evidence="11" key="1">
    <citation type="submission" date="2020-12" db="EMBL/GenBank/DDBJ databases">
        <title>Bacterial taxonomy.</title>
        <authorList>
            <person name="Pan X."/>
        </authorList>
    </citation>
    <scope>NUCLEOTIDE SEQUENCE</scope>
    <source>
        <strain evidence="11">M0105</strain>
    </source>
</reference>
<dbReference type="InterPro" id="IPR011527">
    <property type="entry name" value="ABC1_TM_dom"/>
</dbReference>
<dbReference type="EMBL" id="JAEHHL010000002">
    <property type="protein sequence ID" value="MBK0398697.1"/>
    <property type="molecule type" value="Genomic_DNA"/>
</dbReference>
<sequence>MGNDVTENSGRDELRAALARFRGHFAAVGVFSAFVNLLMLTGPLFMLQVYDRVLSSRSEATLVALIVLITILFGFMGVLDYLRGRVLSRVGAAFQSTFDSRVFTAALRRAVAPQERARPNTAARDLDALRQILSGPAPFALFDVPWVPIYLGAIFLFHTYLGWTAVAGGLILVALTALNQMRSRAATEQSQMSASIADALGEQLRQNAEAVQGLGMTRAGLARWKGMREEALEAQIVASDCTATYSTAAKTLRFYLQSLMLGMGAYLVLQQEISPGMMIAASILMGRALAPIDQAIGQWPLAQRALLGWRQLSKLLEKSPPEAVKTRLPAPKGHVEVNGVAVVAPGESVPVLRGITFRLEPGQALGVIGPSGAGKTTLAKVLAGVWPAAAGKVRIDGAALDQWNTDELGQHIGYLPQEVGLLPGTVAQNIARLSLQPNDEAVIEAAQRAGAHDLLLALVQGYDTEIGAGGQRLSGGQRQRVALARAFYGDPAVLILDEPNANLDAQGEQALVTSIREAKARGRSVIVMAHRPSAIAACDLLLVIDKGQQVDLGPRDEVLRRRTKNHEQIVAGAKELSPPGATIKAQQKGGADGLAASGAARPGGANGPDAGNGAGAVAGGNGAGAPGVTRPAARPAGHVSASMGRPAMMTPVLRVGAGPAGTAAAQPKPEPKPEPKVESKPEPKVEPKAEPKVEPKAEPEVEPRVEAKAEPKVAPKAELKLGSKDDGASAAPETEAVAKPEVITKPAKPNAVLSLPVREEKP</sequence>
<accession>A0A8J7SE04</accession>
<keyword evidence="6 8" id="KW-0472">Membrane</keyword>
<comment type="subcellular location">
    <subcellularLocation>
        <location evidence="1">Cell membrane</location>
        <topology evidence="1">Multi-pass membrane protein</topology>
    </subcellularLocation>
</comment>
<dbReference type="NCBIfam" id="TIGR01842">
    <property type="entry name" value="type_I_sec_PrtD"/>
    <property type="match status" value="1"/>
</dbReference>
<protein>
    <submittedName>
        <fullName evidence="11">Type I secretion system permease/ATPase</fullName>
    </submittedName>
</protein>
<dbReference type="SUPFAM" id="SSF90123">
    <property type="entry name" value="ABC transporter transmembrane region"/>
    <property type="match status" value="1"/>
</dbReference>
<feature type="region of interest" description="Disordered" evidence="7">
    <location>
        <begin position="577"/>
        <end position="645"/>
    </location>
</feature>
<evidence type="ECO:0000256" key="3">
    <source>
        <dbReference type="ARBA" id="ARBA00022741"/>
    </source>
</evidence>
<evidence type="ECO:0000259" key="10">
    <source>
        <dbReference type="PROSITE" id="PS50929"/>
    </source>
</evidence>
<evidence type="ECO:0000256" key="1">
    <source>
        <dbReference type="ARBA" id="ARBA00004651"/>
    </source>
</evidence>